<proteinExistence type="predicted"/>
<feature type="region of interest" description="Disordered" evidence="1">
    <location>
        <begin position="1"/>
        <end position="33"/>
    </location>
</feature>
<dbReference type="PANTHER" id="PTHR11439">
    <property type="entry name" value="GAG-POL-RELATED RETROTRANSPOSON"/>
    <property type="match status" value="1"/>
</dbReference>
<dbReference type="InParanoid" id="A0A3Q7HMW4"/>
<dbReference type="PANTHER" id="PTHR11439:SF466">
    <property type="entry name" value="CCHC-TYPE DOMAIN-CONTAINING PROTEIN"/>
    <property type="match status" value="1"/>
</dbReference>
<name>A0A3Q7HMW4_SOLLC</name>
<reference evidence="2" key="1">
    <citation type="journal article" date="2012" name="Nature">
        <title>The tomato genome sequence provides insights into fleshy fruit evolution.</title>
        <authorList>
            <consortium name="Tomato Genome Consortium"/>
        </authorList>
    </citation>
    <scope>NUCLEOTIDE SEQUENCE [LARGE SCALE GENOMIC DNA]</scope>
    <source>
        <strain evidence="2">cv. Heinz 1706</strain>
    </source>
</reference>
<feature type="compositionally biased region" description="Polar residues" evidence="1">
    <location>
        <begin position="150"/>
        <end position="160"/>
    </location>
</feature>
<keyword evidence="3" id="KW-1185">Reference proteome</keyword>
<evidence type="ECO:0000256" key="1">
    <source>
        <dbReference type="SAM" id="MobiDB-lite"/>
    </source>
</evidence>
<dbReference type="EnsemblPlants" id="Solyc08g065163.1.1">
    <property type="protein sequence ID" value="Solyc08g065163.1.1"/>
    <property type="gene ID" value="Solyc08g065163.1"/>
</dbReference>
<dbReference type="AlphaFoldDB" id="A0A3Q7HMW4"/>
<evidence type="ECO:0000313" key="3">
    <source>
        <dbReference type="Proteomes" id="UP000004994"/>
    </source>
</evidence>
<dbReference type="Gramene" id="Solyc08g065163.1.1">
    <property type="protein sequence ID" value="Solyc08g065163.1.1"/>
    <property type="gene ID" value="Solyc08g065163.1"/>
</dbReference>
<protein>
    <recommendedName>
        <fullName evidence="4">Reverse transcriptase Ty1/copia-type domain-containing protein</fullName>
    </recommendedName>
</protein>
<organism evidence="2">
    <name type="scientific">Solanum lycopersicum</name>
    <name type="common">Tomato</name>
    <name type="synonym">Lycopersicon esculentum</name>
    <dbReference type="NCBI Taxonomy" id="4081"/>
    <lineage>
        <taxon>Eukaryota</taxon>
        <taxon>Viridiplantae</taxon>
        <taxon>Streptophyta</taxon>
        <taxon>Embryophyta</taxon>
        <taxon>Tracheophyta</taxon>
        <taxon>Spermatophyta</taxon>
        <taxon>Magnoliopsida</taxon>
        <taxon>eudicotyledons</taxon>
        <taxon>Gunneridae</taxon>
        <taxon>Pentapetalae</taxon>
        <taxon>asterids</taxon>
        <taxon>lamiids</taxon>
        <taxon>Solanales</taxon>
        <taxon>Solanaceae</taxon>
        <taxon>Solanoideae</taxon>
        <taxon>Solaneae</taxon>
        <taxon>Solanum</taxon>
        <taxon>Solanum subgen. Lycopersicon</taxon>
    </lineage>
</organism>
<dbReference type="STRING" id="4081.A0A3Q7HMW4"/>
<dbReference type="Proteomes" id="UP000004994">
    <property type="component" value="Chromosome 8"/>
</dbReference>
<evidence type="ECO:0000313" key="2">
    <source>
        <dbReference type="EnsemblPlants" id="Solyc08g065163.1.1"/>
    </source>
</evidence>
<evidence type="ECO:0008006" key="4">
    <source>
        <dbReference type="Google" id="ProtNLM"/>
    </source>
</evidence>
<reference evidence="2" key="2">
    <citation type="submission" date="2019-01" db="UniProtKB">
        <authorList>
            <consortium name="EnsemblPlants"/>
        </authorList>
    </citation>
    <scope>IDENTIFICATION</scope>
    <source>
        <strain evidence="2">cv. Heinz 1706</strain>
    </source>
</reference>
<sequence>MARRSTQPQPHNFNNQMNNSLTTKKTQGQNSQGRRMGLVCDHCGYKGHTRESCYRIVGFPADFKRTCRAEANAAGMNPLTVNDNGNAVRWIIDSGATHHITCCESPCPLLPPFLDNVDDVSNDVNMDQVLPSCSSHEESCHTHIEEISNTTDGLQESSHSSHNEPPINIGSRKTTRQSKPPVWIKDYVVPHKSKTGLSGAKTVSTPLEFNQKLTSVGFDQHTGGSDNAELEDITAYQRLIDKLLYLTITRPDICISVQVLSQFMQHPKVSHWEAALRVVRYIKKSPGLGVMLRRDTGVTKLTGYCDSDWA</sequence>
<feature type="region of interest" description="Disordered" evidence="1">
    <location>
        <begin position="150"/>
        <end position="175"/>
    </location>
</feature>
<accession>A0A3Q7HMW4</accession>